<feature type="compositionally biased region" description="Basic residues" evidence="1">
    <location>
        <begin position="694"/>
        <end position="703"/>
    </location>
</feature>
<feature type="region of interest" description="Disordered" evidence="1">
    <location>
        <begin position="28"/>
        <end position="70"/>
    </location>
</feature>
<evidence type="ECO:0000256" key="1">
    <source>
        <dbReference type="SAM" id="MobiDB-lite"/>
    </source>
</evidence>
<reference evidence="3 4" key="1">
    <citation type="submission" date="2020-02" db="EMBL/GenBank/DDBJ databases">
        <title>Full genome sequence of Nocardioides sp. R-3366.</title>
        <authorList>
            <person name="Im W.-T."/>
        </authorList>
    </citation>
    <scope>NUCLEOTIDE SEQUENCE [LARGE SCALE GENOMIC DNA]</scope>
    <source>
        <strain evidence="3 4">R-3366</strain>
    </source>
</reference>
<feature type="compositionally biased region" description="Basic residues" evidence="1">
    <location>
        <begin position="754"/>
        <end position="766"/>
    </location>
</feature>
<feature type="compositionally biased region" description="Low complexity" evidence="1">
    <location>
        <begin position="330"/>
        <end position="339"/>
    </location>
</feature>
<evidence type="ECO:0000256" key="2">
    <source>
        <dbReference type="SAM" id="SignalP"/>
    </source>
</evidence>
<accession>A0A6G6WJ36</accession>
<keyword evidence="2" id="KW-0732">Signal</keyword>
<dbReference type="EMBL" id="CP049257">
    <property type="protein sequence ID" value="QIG45216.1"/>
    <property type="molecule type" value="Genomic_DNA"/>
</dbReference>
<feature type="compositionally biased region" description="Low complexity" evidence="1">
    <location>
        <begin position="44"/>
        <end position="60"/>
    </location>
</feature>
<name>A0A6G6WJ36_9ACTN</name>
<feature type="compositionally biased region" description="Basic and acidic residues" evidence="1">
    <location>
        <begin position="734"/>
        <end position="753"/>
    </location>
</feature>
<feature type="compositionally biased region" description="Basic residues" evidence="1">
    <location>
        <begin position="710"/>
        <end position="733"/>
    </location>
</feature>
<protein>
    <submittedName>
        <fullName evidence="3">Uncharacterized protein</fullName>
    </submittedName>
</protein>
<evidence type="ECO:0000313" key="4">
    <source>
        <dbReference type="Proteomes" id="UP000502996"/>
    </source>
</evidence>
<proteinExistence type="predicted"/>
<dbReference type="Proteomes" id="UP000502996">
    <property type="component" value="Chromosome"/>
</dbReference>
<feature type="compositionally biased region" description="Basic residues" evidence="1">
    <location>
        <begin position="658"/>
        <end position="686"/>
    </location>
</feature>
<organism evidence="3 4">
    <name type="scientific">Nocardioides anomalus</name>
    <dbReference type="NCBI Taxonomy" id="2712223"/>
    <lineage>
        <taxon>Bacteria</taxon>
        <taxon>Bacillati</taxon>
        <taxon>Actinomycetota</taxon>
        <taxon>Actinomycetes</taxon>
        <taxon>Propionibacteriales</taxon>
        <taxon>Nocardioidaceae</taxon>
        <taxon>Nocardioides</taxon>
    </lineage>
</organism>
<evidence type="ECO:0000313" key="3">
    <source>
        <dbReference type="EMBL" id="QIG45216.1"/>
    </source>
</evidence>
<feature type="compositionally biased region" description="Basic residues" evidence="1">
    <location>
        <begin position="786"/>
        <end position="795"/>
    </location>
</feature>
<dbReference type="AlphaFoldDB" id="A0A6G6WJ36"/>
<feature type="region of interest" description="Disordered" evidence="1">
    <location>
        <begin position="295"/>
        <end position="361"/>
    </location>
</feature>
<feature type="chain" id="PRO_5026098986" evidence="2">
    <location>
        <begin position="33"/>
        <end position="795"/>
    </location>
</feature>
<keyword evidence="4" id="KW-1185">Reference proteome</keyword>
<sequence>MLRRLPLRAALAALAVPVVVPALLSGPADARAADPGSPPVSGPAADPAARQAEARTASARPRLVTRRAKRQAVAQATAKAVDQPLSVTIDQLTPSTIQESGRIRVSGHITNDDDETWRMINVYAFISEEPMTSSAQLAAAAHTPADEVVGPRITEGEHKDEIEELAPGQTAEYDLSIPRRLLQADTPGVYWFGVHALGENADGRDTEADGKARTFLPLVPQAREGRLSTAVVIPLRRQLVYADDGSVDDLAGWTTALSDGGRLRSLVDLGASAGDREVTWLVDPALIDAVRRLADGNPGRSLAPNLEAGEADGEDTPTEGTDGADGTDGAGDPTTTATPTPEPSPTPSATDDEGGESPLDLDALDPVVQAAADAAQDWLTRLDGAVRPEDQVLTLPYGDVDVAGAAAHDPQLLRRAVARSGNALPGLDLTTTPAYASPGGYLTAQGIAAAEPGTTILLTDAMFPGPAPGVAVVDGHRALVASSGAAAGGPGPDTRTGPTAMRQRLLAEAAVRFLRGGDEPLTMVVPHDWNPTDASSYFSGLDVPWLDLTRVDQISATHAAQTVDSSTLRYPGWQQEAELDQPGFDAADALIRSGSMLQNLLTLNNVVAGTVADEALGTVSYSARTSPIVNRASADGSRRWIEERLGRVRVSAPPRGHALQRQRPVLRHRRQRPRPARHRRAGRRLRRPAEHPRAAGRRRRRRQAGLGAAHRAHRRERRARRLDHGHRQARQPARRPDRPEDPLGAGEQRDLAVHRHRRRAAVRRDRRAALPPHPRRPARPAQHEHPGRHRGRARP</sequence>
<feature type="region of interest" description="Disordered" evidence="1">
    <location>
        <begin position="651"/>
        <end position="795"/>
    </location>
</feature>
<feature type="signal peptide" evidence="2">
    <location>
        <begin position="1"/>
        <end position="32"/>
    </location>
</feature>
<dbReference type="KEGG" id="nano:G5V58_22800"/>
<gene>
    <name evidence="3" type="ORF">G5V58_22800</name>
</gene>